<name>A0ABU0DN66_9HYPH</name>
<evidence type="ECO:0000313" key="1">
    <source>
        <dbReference type="EMBL" id="MDQ0349738.1"/>
    </source>
</evidence>
<organism evidence="1 2">
    <name type="scientific">Ancylobacter vacuolatus</name>
    <dbReference type="NCBI Taxonomy" id="223389"/>
    <lineage>
        <taxon>Bacteria</taxon>
        <taxon>Pseudomonadati</taxon>
        <taxon>Pseudomonadota</taxon>
        <taxon>Alphaproteobacteria</taxon>
        <taxon>Hyphomicrobiales</taxon>
        <taxon>Xanthobacteraceae</taxon>
        <taxon>Ancylobacter</taxon>
    </lineage>
</organism>
<reference evidence="1 2" key="1">
    <citation type="submission" date="2023-07" db="EMBL/GenBank/DDBJ databases">
        <title>Genomic Encyclopedia of Type Strains, Phase IV (KMG-IV): sequencing the most valuable type-strain genomes for metagenomic binning, comparative biology and taxonomic classification.</title>
        <authorList>
            <person name="Goeker M."/>
        </authorList>
    </citation>
    <scope>NUCLEOTIDE SEQUENCE [LARGE SCALE GENOMIC DNA]</scope>
    <source>
        <strain evidence="1 2">DSM 1277</strain>
    </source>
</reference>
<evidence type="ECO:0000313" key="2">
    <source>
        <dbReference type="Proteomes" id="UP001238467"/>
    </source>
</evidence>
<accession>A0ABU0DN66</accession>
<dbReference type="RefSeq" id="WP_307063680.1">
    <property type="nucleotide sequence ID" value="NZ_JAUSUH010000012.1"/>
</dbReference>
<protein>
    <submittedName>
        <fullName evidence="1">Uncharacterized protein</fullName>
    </submittedName>
</protein>
<proteinExistence type="predicted"/>
<dbReference type="Proteomes" id="UP001238467">
    <property type="component" value="Unassembled WGS sequence"/>
</dbReference>
<comment type="caution">
    <text evidence="1">The sequence shown here is derived from an EMBL/GenBank/DDBJ whole genome shotgun (WGS) entry which is preliminary data.</text>
</comment>
<keyword evidence="2" id="KW-1185">Reference proteome</keyword>
<gene>
    <name evidence="1" type="ORF">J2S76_004189</name>
</gene>
<sequence length="140" mass="14666">MEEALVSLMLADAPLAALVGTRINWNVFPQGIASPAIRLARVGGAVGMHMRGMDGLDGALVQIDVRARAAKDKPDTSAGRPALLAGRAVSALLAGYRGTHAGIVFGGVFPSAQRMSAEKIESEVFHLVSLDFDIWSRVAA</sequence>
<dbReference type="EMBL" id="JAUSUH010000012">
    <property type="protein sequence ID" value="MDQ0349738.1"/>
    <property type="molecule type" value="Genomic_DNA"/>
</dbReference>